<evidence type="ECO:0000256" key="1">
    <source>
        <dbReference type="ARBA" id="ARBA00022617"/>
    </source>
</evidence>
<name>A0A1G8T6V5_9PSED</name>
<feature type="compositionally biased region" description="Basic and acidic residues" evidence="5">
    <location>
        <begin position="209"/>
        <end position="223"/>
    </location>
</feature>
<dbReference type="InterPro" id="IPR009056">
    <property type="entry name" value="Cyt_c-like_dom"/>
</dbReference>
<dbReference type="GeneID" id="46429157"/>
<protein>
    <submittedName>
        <fullName evidence="7">Cytochrome C oxidase, cbb3-type, subunit III</fullName>
    </submittedName>
</protein>
<feature type="region of interest" description="Disordered" evidence="5">
    <location>
        <begin position="166"/>
        <end position="196"/>
    </location>
</feature>
<evidence type="ECO:0000256" key="3">
    <source>
        <dbReference type="ARBA" id="ARBA00023004"/>
    </source>
</evidence>
<dbReference type="Pfam" id="PF13442">
    <property type="entry name" value="Cytochrome_CBB3"/>
    <property type="match status" value="1"/>
</dbReference>
<dbReference type="SUPFAM" id="SSF46626">
    <property type="entry name" value="Cytochrome c"/>
    <property type="match status" value="1"/>
</dbReference>
<dbReference type="GO" id="GO:0020037">
    <property type="term" value="F:heme binding"/>
    <property type="evidence" value="ECO:0007669"/>
    <property type="project" value="InterPro"/>
</dbReference>
<dbReference type="STRING" id="89065.SAMN05216605_12745"/>
<dbReference type="Proteomes" id="UP000182894">
    <property type="component" value="Unassembled WGS sequence"/>
</dbReference>
<keyword evidence="1 4" id="KW-0349">Heme</keyword>
<evidence type="ECO:0000313" key="8">
    <source>
        <dbReference type="Proteomes" id="UP000182894"/>
    </source>
</evidence>
<feature type="compositionally biased region" description="Basic and acidic residues" evidence="5">
    <location>
        <begin position="260"/>
        <end position="271"/>
    </location>
</feature>
<gene>
    <name evidence="7" type="ORF">SAMN05216605_12745</name>
</gene>
<reference evidence="8" key="1">
    <citation type="submission" date="2016-10" db="EMBL/GenBank/DDBJ databases">
        <authorList>
            <person name="Varghese N."/>
            <person name="Submissions S."/>
        </authorList>
    </citation>
    <scope>NUCLEOTIDE SEQUENCE [LARGE SCALE GENOMIC DNA]</scope>
    <source>
        <strain evidence="8">ATCC 700689</strain>
    </source>
</reference>
<keyword evidence="2 4" id="KW-0479">Metal-binding</keyword>
<keyword evidence="8" id="KW-1185">Reference proteome</keyword>
<organism evidence="7 8">
    <name type="scientific">Pseudomonas abietaniphila</name>
    <dbReference type="NCBI Taxonomy" id="89065"/>
    <lineage>
        <taxon>Bacteria</taxon>
        <taxon>Pseudomonadati</taxon>
        <taxon>Pseudomonadota</taxon>
        <taxon>Gammaproteobacteria</taxon>
        <taxon>Pseudomonadales</taxon>
        <taxon>Pseudomonadaceae</taxon>
        <taxon>Pseudomonas</taxon>
    </lineage>
</organism>
<dbReference type="Gene3D" id="1.10.760.10">
    <property type="entry name" value="Cytochrome c-like domain"/>
    <property type="match status" value="1"/>
</dbReference>
<dbReference type="OrthoDB" id="9765171at2"/>
<keyword evidence="3 4" id="KW-0408">Iron</keyword>
<evidence type="ECO:0000256" key="4">
    <source>
        <dbReference type="PROSITE-ProRule" id="PRU00433"/>
    </source>
</evidence>
<accession>A0A1G8T6V5</accession>
<dbReference type="GO" id="GO:0046872">
    <property type="term" value="F:metal ion binding"/>
    <property type="evidence" value="ECO:0007669"/>
    <property type="project" value="UniProtKB-KW"/>
</dbReference>
<dbReference type="EMBL" id="FNCO01000027">
    <property type="protein sequence ID" value="SDJ36400.1"/>
    <property type="molecule type" value="Genomic_DNA"/>
</dbReference>
<evidence type="ECO:0000256" key="2">
    <source>
        <dbReference type="ARBA" id="ARBA00022723"/>
    </source>
</evidence>
<dbReference type="GO" id="GO:0009055">
    <property type="term" value="F:electron transfer activity"/>
    <property type="evidence" value="ECO:0007669"/>
    <property type="project" value="InterPro"/>
</dbReference>
<feature type="region of interest" description="Disordered" evidence="5">
    <location>
        <begin position="209"/>
        <end position="271"/>
    </location>
</feature>
<feature type="compositionally biased region" description="Basic and acidic residues" evidence="5">
    <location>
        <begin position="233"/>
        <end position="249"/>
    </location>
</feature>
<dbReference type="InterPro" id="IPR036909">
    <property type="entry name" value="Cyt_c-like_dom_sf"/>
</dbReference>
<evidence type="ECO:0000313" key="7">
    <source>
        <dbReference type="EMBL" id="SDJ36400.1"/>
    </source>
</evidence>
<evidence type="ECO:0000256" key="5">
    <source>
        <dbReference type="SAM" id="MobiDB-lite"/>
    </source>
</evidence>
<feature type="compositionally biased region" description="Basic and acidic residues" evidence="5">
    <location>
        <begin position="174"/>
        <end position="196"/>
    </location>
</feature>
<sequence>MKRTLKTLTAAGVVAAITGAGVVYFGVINVGADEPHSDPVYALLSTARDRSIEVRSRDIKVPDLSEEALIRAGAGNYNSMCIGCHLAPGIAGTELSNSLYPAPPNLSKLGVDGNPAAAFWIIKHGIKSTGMPAWGKSMADPYIWGMVAFLQQLPSLDAEQYKALATSSGGHQHGGGESKMHNHEGQHEGQKGVVAGHHDASAAEEIAEAGDHHGERNSAHAHEAAAAPSQDESTEHAHPQVVEASHDAPETPATQPKTHTHADGKEHTHAK</sequence>
<dbReference type="RefSeq" id="WP_024078244.1">
    <property type="nucleotide sequence ID" value="NZ_FNCO01000027.1"/>
</dbReference>
<evidence type="ECO:0000259" key="6">
    <source>
        <dbReference type="PROSITE" id="PS51007"/>
    </source>
</evidence>
<proteinExistence type="predicted"/>
<dbReference type="AlphaFoldDB" id="A0A1G8T6V5"/>
<dbReference type="PROSITE" id="PS51007">
    <property type="entry name" value="CYTC"/>
    <property type="match status" value="1"/>
</dbReference>
<feature type="domain" description="Cytochrome c" evidence="6">
    <location>
        <begin position="68"/>
        <end position="154"/>
    </location>
</feature>